<feature type="compositionally biased region" description="Basic residues" evidence="8">
    <location>
        <begin position="306"/>
        <end position="318"/>
    </location>
</feature>
<keyword evidence="3" id="KW-0677">Repeat</keyword>
<comment type="caution">
    <text evidence="10">The sequence shown here is derived from an EMBL/GenBank/DDBJ whole genome shotgun (WGS) entry which is preliminary data.</text>
</comment>
<feature type="region of interest" description="Disordered" evidence="8">
    <location>
        <begin position="73"/>
        <end position="94"/>
    </location>
</feature>
<feature type="region of interest" description="Disordered" evidence="8">
    <location>
        <begin position="576"/>
        <end position="637"/>
    </location>
</feature>
<dbReference type="GO" id="GO:0005634">
    <property type="term" value="C:nucleus"/>
    <property type="evidence" value="ECO:0007669"/>
    <property type="project" value="UniProtKB-SubCell"/>
</dbReference>
<evidence type="ECO:0000256" key="4">
    <source>
        <dbReference type="ARBA" id="ARBA00022771"/>
    </source>
</evidence>
<dbReference type="PROSITE" id="PS00028">
    <property type="entry name" value="ZINC_FINGER_C2H2_1"/>
    <property type="match status" value="7"/>
</dbReference>
<feature type="domain" description="C2H2-type" evidence="9">
    <location>
        <begin position="972"/>
        <end position="994"/>
    </location>
</feature>
<feature type="domain" description="C2H2-type" evidence="9">
    <location>
        <begin position="1000"/>
        <end position="1022"/>
    </location>
</feature>
<proteinExistence type="predicted"/>
<evidence type="ECO:0000313" key="10">
    <source>
        <dbReference type="EMBL" id="KAK4313061.1"/>
    </source>
</evidence>
<dbReference type="Pfam" id="PF00096">
    <property type="entry name" value="zf-C2H2"/>
    <property type="match status" value="2"/>
</dbReference>
<feature type="compositionally biased region" description="Polar residues" evidence="8">
    <location>
        <begin position="617"/>
        <end position="631"/>
    </location>
</feature>
<reference evidence="10" key="1">
    <citation type="submission" date="2023-11" db="EMBL/GenBank/DDBJ databases">
        <title>Genome assemblies of two species of porcelain crab, Petrolisthes cinctipes and Petrolisthes manimaculis (Anomura: Porcellanidae).</title>
        <authorList>
            <person name="Angst P."/>
        </authorList>
    </citation>
    <scope>NUCLEOTIDE SEQUENCE</scope>
    <source>
        <strain evidence="10">PB745_02</strain>
        <tissue evidence="10">Gill</tissue>
    </source>
</reference>
<accession>A0AAE1PS30</accession>
<dbReference type="PROSITE" id="PS50157">
    <property type="entry name" value="ZINC_FINGER_C2H2_2"/>
    <property type="match status" value="5"/>
</dbReference>
<feature type="compositionally biased region" description="Basic and acidic residues" evidence="8">
    <location>
        <begin position="594"/>
        <end position="616"/>
    </location>
</feature>
<dbReference type="SUPFAM" id="SSF57667">
    <property type="entry name" value="beta-beta-alpha zinc fingers"/>
    <property type="match status" value="3"/>
</dbReference>
<organism evidence="10 11">
    <name type="scientific">Petrolisthes manimaculis</name>
    <dbReference type="NCBI Taxonomy" id="1843537"/>
    <lineage>
        <taxon>Eukaryota</taxon>
        <taxon>Metazoa</taxon>
        <taxon>Ecdysozoa</taxon>
        <taxon>Arthropoda</taxon>
        <taxon>Crustacea</taxon>
        <taxon>Multicrustacea</taxon>
        <taxon>Malacostraca</taxon>
        <taxon>Eumalacostraca</taxon>
        <taxon>Eucarida</taxon>
        <taxon>Decapoda</taxon>
        <taxon>Pleocyemata</taxon>
        <taxon>Anomura</taxon>
        <taxon>Galatheoidea</taxon>
        <taxon>Porcellanidae</taxon>
        <taxon>Petrolisthes</taxon>
    </lineage>
</organism>
<feature type="region of interest" description="Disordered" evidence="8">
    <location>
        <begin position="292"/>
        <end position="348"/>
    </location>
</feature>
<dbReference type="GO" id="GO:0008270">
    <property type="term" value="F:zinc ion binding"/>
    <property type="evidence" value="ECO:0007669"/>
    <property type="project" value="UniProtKB-KW"/>
</dbReference>
<feature type="domain" description="C2H2-type" evidence="9">
    <location>
        <begin position="916"/>
        <end position="943"/>
    </location>
</feature>
<protein>
    <recommendedName>
        <fullName evidence="9">C2H2-type domain-containing protein</fullName>
    </recommendedName>
</protein>
<evidence type="ECO:0000256" key="3">
    <source>
        <dbReference type="ARBA" id="ARBA00022737"/>
    </source>
</evidence>
<dbReference type="InterPro" id="IPR013087">
    <property type="entry name" value="Znf_C2H2_type"/>
</dbReference>
<keyword evidence="5" id="KW-0862">Zinc</keyword>
<feature type="domain" description="C2H2-type" evidence="9">
    <location>
        <begin position="944"/>
        <end position="971"/>
    </location>
</feature>
<evidence type="ECO:0000313" key="11">
    <source>
        <dbReference type="Proteomes" id="UP001292094"/>
    </source>
</evidence>
<feature type="region of interest" description="Disordered" evidence="8">
    <location>
        <begin position="375"/>
        <end position="398"/>
    </location>
</feature>
<evidence type="ECO:0000256" key="7">
    <source>
        <dbReference type="PROSITE-ProRule" id="PRU00042"/>
    </source>
</evidence>
<evidence type="ECO:0000256" key="6">
    <source>
        <dbReference type="ARBA" id="ARBA00023242"/>
    </source>
</evidence>
<keyword evidence="4 7" id="KW-0863">Zinc-finger</keyword>
<keyword evidence="2" id="KW-0479">Metal-binding</keyword>
<dbReference type="PANTHER" id="PTHR24406">
    <property type="entry name" value="TRANSCRIPTIONAL REPRESSOR CTCFL-RELATED"/>
    <property type="match status" value="1"/>
</dbReference>
<feature type="domain" description="C2H2-type" evidence="9">
    <location>
        <begin position="885"/>
        <end position="908"/>
    </location>
</feature>
<keyword evidence="11" id="KW-1185">Reference proteome</keyword>
<name>A0AAE1PS30_9EUCA</name>
<dbReference type="EMBL" id="JAWZYT010001354">
    <property type="protein sequence ID" value="KAK4313061.1"/>
    <property type="molecule type" value="Genomic_DNA"/>
</dbReference>
<feature type="region of interest" description="Disordered" evidence="8">
    <location>
        <begin position="779"/>
        <end position="802"/>
    </location>
</feature>
<feature type="compositionally biased region" description="Basic and acidic residues" evidence="8">
    <location>
        <begin position="779"/>
        <end position="790"/>
    </location>
</feature>
<evidence type="ECO:0000256" key="2">
    <source>
        <dbReference type="ARBA" id="ARBA00022723"/>
    </source>
</evidence>
<evidence type="ECO:0000256" key="5">
    <source>
        <dbReference type="ARBA" id="ARBA00022833"/>
    </source>
</evidence>
<sequence length="1394" mass="157305">MNDKTRTECNICGSVFTNAYQYHKHNVRRHTPIQLSRAILRLRNLILPIQDPSSSDDESDGNTACQLRLGNLALPTKDPSSDDESDGNTACQRRRQTDDIILGVVTKSEVIDEVIELGPTDNADNLQVQSRQVKNVRDDEEEGGQSSNQVIEVKEGGGQSSNQVIELKKVLEKTKRGQKSSEVTEMTKRAGQRSSEVIEVKENQYPCHINPLVEDPNAIIVKFNRDMVLAQDLNNWQPQQQQLQQPPPLRAVAKRSIHIPNPSAFVLDYNKSSRQQQQHSSSDKYIMRNMSSAVKPPLLLPPLPSKQRRRGRPRKHHAVAGTKSGAGGVRRGAGRKGGKLSHLLQPQKDEKRLSSLMMMMSDSADDLDDLAQLADPPLFSEDDDDDNEDESAAVPNVKRTRSGRAVKIKKEDDAYTYYDINAKDTNDFITELNKETSHHLLLPHNTTTTTIKKVDCEKHLEEHLRKVMGSDGMRVCINPKETTERCVDGVRVCVNPKETTERCVDGVRVCVNPKETTEKCVDEVRVCVNSKKTTDRNTQAITDKGGGVDGVHVCVNPKETIERVTQVITKGVTTEPSMSVNHKETTECNTQVTKNKEVAERDSQGTKNEEVSERDTQIFTKETAESNTPITKNEEVAERDTQIFTKEIVERDAQVVTKEIAERDTQITTKETAESNTQITENKEVAERDTQIITYPDIPRYTQLISKENAERDTERDRPTDIKKSVRVGCTELTQTTAACRGRRLGEKSPPGGEELGNNEDVLLACESESSVVAEEEIRESFTCESEPTKESFIGETEPTKESFICESEPSVEITTNESFTCESERRESSICESEPRELFTCESEPRESEPSVEITAKESFTCAVCNEDFESQTELQNHSHDISTECKYCGKVYQNRVNLQTHIKRYHEHTDWMKFKCATCGKNFGFLTALERHMKEHNPNQKFCCEQCGKIFKNLTNLKNHIPLHTKNEIYECLYCPKRYYIKYSYEKHIKTHVYAPKFHCEICDKSFNERKYFEVHVERHQTGGCLGRSKDYRCNNCGDIKTSNELQLVSGIDSGHHKTCLVCAKGLYKRYMMENVDAMILRTKADRPREQCKVCGKCVLNLTRHMKNAHMDNAYVSCDMCGTMVTKNSLPAHKNRRHGGSAVTCDHCKRVFKNIMCLREHLAKVRKRDDPTRNICKFCNDLVPPELWKQHMAEHKTNKCNNCGEENFTNHQHFLSHLENCRECGNCGMTDFTTRGEYLSHIDVCGGGGSSSSRQCGNCGMTDFTTRGEYVSHIEVCGSGSSIDIMTGPLDSPHQVVTSIFAIVDTENNTGSSEEVFEDDDEEEDVSLNHPNILPSGSLLHQTTSHMEEEEDIEAILYACPHDTCGVIVTSNELLTKHVASAHNIKDLNTVL</sequence>
<dbReference type="InterPro" id="IPR050888">
    <property type="entry name" value="ZnF_C2H2-type_TF"/>
</dbReference>
<gene>
    <name evidence="10" type="ORF">Pmani_015580</name>
</gene>
<keyword evidence="6" id="KW-0539">Nucleus</keyword>
<dbReference type="Proteomes" id="UP001292094">
    <property type="component" value="Unassembled WGS sequence"/>
</dbReference>
<dbReference type="SMART" id="SM00355">
    <property type="entry name" value="ZnF_C2H2"/>
    <property type="match status" value="11"/>
</dbReference>
<evidence type="ECO:0000259" key="9">
    <source>
        <dbReference type="PROSITE" id="PS50157"/>
    </source>
</evidence>
<feature type="region of interest" description="Disordered" evidence="8">
    <location>
        <begin position="131"/>
        <end position="157"/>
    </location>
</feature>
<dbReference type="InterPro" id="IPR036236">
    <property type="entry name" value="Znf_C2H2_sf"/>
</dbReference>
<feature type="compositionally biased region" description="Acidic residues" evidence="8">
    <location>
        <begin position="380"/>
        <end position="391"/>
    </location>
</feature>
<evidence type="ECO:0000256" key="8">
    <source>
        <dbReference type="SAM" id="MobiDB-lite"/>
    </source>
</evidence>
<dbReference type="Gene3D" id="3.30.160.60">
    <property type="entry name" value="Classic Zinc Finger"/>
    <property type="match status" value="3"/>
</dbReference>
<comment type="subcellular location">
    <subcellularLocation>
        <location evidence="1">Nucleus</location>
    </subcellularLocation>
</comment>
<evidence type="ECO:0000256" key="1">
    <source>
        <dbReference type="ARBA" id="ARBA00004123"/>
    </source>
</evidence>